<dbReference type="Proteomes" id="UP000588051">
    <property type="component" value="Unassembled WGS sequence"/>
</dbReference>
<reference evidence="1 2" key="1">
    <citation type="submission" date="2020-06" db="EMBL/GenBank/DDBJ databases">
        <authorList>
            <person name="Qiu C."/>
            <person name="Liu Z."/>
        </authorList>
    </citation>
    <scope>NUCLEOTIDE SEQUENCE [LARGE SCALE GENOMIC DNA]</scope>
    <source>
        <strain evidence="1 2">EM 1</strain>
    </source>
</reference>
<sequence length="118" mass="13516">MNSDDKNLFNPAFSWHQAFRLHAAPRQQELIIYLQTTFEERLHEVVSVPLQTLLDDFVQFSEAEQVGCMTKELQAASFALRRAAEQLDKQLANNHATAKLGCCNWCDGQVQYADRNDD</sequence>
<protein>
    <submittedName>
        <fullName evidence="1">Uncharacterized protein</fullName>
    </submittedName>
</protein>
<gene>
    <name evidence="1" type="ORF">HV832_17035</name>
</gene>
<name>A0A850QT30_9BURK</name>
<keyword evidence="2" id="KW-1185">Reference proteome</keyword>
<dbReference type="EMBL" id="JABXYJ010000021">
    <property type="protein sequence ID" value="NVO79524.1"/>
    <property type="molecule type" value="Genomic_DNA"/>
</dbReference>
<evidence type="ECO:0000313" key="1">
    <source>
        <dbReference type="EMBL" id="NVO79524.1"/>
    </source>
</evidence>
<accession>A0A850QT30</accession>
<evidence type="ECO:0000313" key="2">
    <source>
        <dbReference type="Proteomes" id="UP000588051"/>
    </source>
</evidence>
<dbReference type="RefSeq" id="WP_176805250.1">
    <property type="nucleotide sequence ID" value="NZ_JABXYJ010000021.1"/>
</dbReference>
<dbReference type="AlphaFoldDB" id="A0A850QT30"/>
<comment type="caution">
    <text evidence="1">The sequence shown here is derived from an EMBL/GenBank/DDBJ whole genome shotgun (WGS) entry which is preliminary data.</text>
</comment>
<proteinExistence type="predicted"/>
<organism evidence="1 2">
    <name type="scientific">Undibacterium oligocarboniphilum</name>
    <dbReference type="NCBI Taxonomy" id="666702"/>
    <lineage>
        <taxon>Bacteria</taxon>
        <taxon>Pseudomonadati</taxon>
        <taxon>Pseudomonadota</taxon>
        <taxon>Betaproteobacteria</taxon>
        <taxon>Burkholderiales</taxon>
        <taxon>Oxalobacteraceae</taxon>
        <taxon>Undibacterium</taxon>
    </lineage>
</organism>